<dbReference type="Pfam" id="PF00096">
    <property type="entry name" value="zf-C2H2"/>
    <property type="match status" value="2"/>
</dbReference>
<dbReference type="GO" id="GO:0008270">
    <property type="term" value="F:zinc ion binding"/>
    <property type="evidence" value="ECO:0007669"/>
    <property type="project" value="UniProtKB-KW"/>
</dbReference>
<evidence type="ECO:0000256" key="2">
    <source>
        <dbReference type="ARBA" id="ARBA00022737"/>
    </source>
</evidence>
<protein>
    <submittedName>
        <fullName evidence="8">Zinc finger and BTB domain-containing protein 34</fullName>
    </submittedName>
</protein>
<dbReference type="eggNOG" id="KOG1721">
    <property type="taxonomic scope" value="Eukaryota"/>
</dbReference>
<feature type="domain" description="C2H2-type" evidence="7">
    <location>
        <begin position="10"/>
        <end position="37"/>
    </location>
</feature>
<dbReference type="SMART" id="SM00355">
    <property type="entry name" value="ZnF_C2H2"/>
    <property type="match status" value="2"/>
</dbReference>
<keyword evidence="9" id="KW-1185">Reference proteome</keyword>
<reference evidence="9" key="1">
    <citation type="journal article" date="2013" name="Nat. Genet.">
        <title>The draft genomes of soft-shell turtle and green sea turtle yield insights into the development and evolution of the turtle-specific body plan.</title>
        <authorList>
            <person name="Wang Z."/>
            <person name="Pascual-Anaya J."/>
            <person name="Zadissa A."/>
            <person name="Li W."/>
            <person name="Niimura Y."/>
            <person name="Huang Z."/>
            <person name="Li C."/>
            <person name="White S."/>
            <person name="Xiong Z."/>
            <person name="Fang D."/>
            <person name="Wang B."/>
            <person name="Ming Y."/>
            <person name="Chen Y."/>
            <person name="Zheng Y."/>
            <person name="Kuraku S."/>
            <person name="Pignatelli M."/>
            <person name="Herrero J."/>
            <person name="Beal K."/>
            <person name="Nozawa M."/>
            <person name="Li Q."/>
            <person name="Wang J."/>
            <person name="Zhang H."/>
            <person name="Yu L."/>
            <person name="Shigenobu S."/>
            <person name="Wang J."/>
            <person name="Liu J."/>
            <person name="Flicek P."/>
            <person name="Searle S."/>
            <person name="Wang J."/>
            <person name="Kuratani S."/>
            <person name="Yin Y."/>
            <person name="Aken B."/>
            <person name="Zhang G."/>
            <person name="Irie N."/>
        </authorList>
    </citation>
    <scope>NUCLEOTIDE SEQUENCE [LARGE SCALE GENOMIC DNA]</scope>
</reference>
<feature type="region of interest" description="Disordered" evidence="6">
    <location>
        <begin position="88"/>
        <end position="109"/>
    </location>
</feature>
<evidence type="ECO:0000256" key="4">
    <source>
        <dbReference type="ARBA" id="ARBA00022833"/>
    </source>
</evidence>
<evidence type="ECO:0000256" key="5">
    <source>
        <dbReference type="PROSITE-ProRule" id="PRU00042"/>
    </source>
</evidence>
<name>M7C2D1_CHEMY</name>
<evidence type="ECO:0000256" key="1">
    <source>
        <dbReference type="ARBA" id="ARBA00022723"/>
    </source>
</evidence>
<sequence>MRLHMGITPFVCKFCGKKYTRKDQLEYHIRGHTDDKPFRCEICGKCFPFQGTLNQHLRKNHPGVAEVRNRIESPERTEAFLEQKIDNDTSASEAMDSSMEIHTVSNTPD</sequence>
<gene>
    <name evidence="8" type="ORF">UY3_08148</name>
</gene>
<evidence type="ECO:0000259" key="7">
    <source>
        <dbReference type="PROSITE" id="PS50157"/>
    </source>
</evidence>
<accession>M7C2D1</accession>
<dbReference type="PANTHER" id="PTHR23235:SF120">
    <property type="entry name" value="KRUPPEL-LIKE FACTOR 15"/>
    <property type="match status" value="1"/>
</dbReference>
<dbReference type="FunFam" id="3.30.160.60:FF:000422">
    <property type="entry name" value="Zinc finger and BTB domain containing 37"/>
    <property type="match status" value="1"/>
</dbReference>
<keyword evidence="3 5" id="KW-0863">Zinc-finger</keyword>
<dbReference type="PANTHER" id="PTHR23235">
    <property type="entry name" value="KRUEPPEL-LIKE TRANSCRIPTION FACTOR"/>
    <property type="match status" value="1"/>
</dbReference>
<feature type="domain" description="C2H2-type" evidence="7">
    <location>
        <begin position="38"/>
        <end position="66"/>
    </location>
</feature>
<dbReference type="InterPro" id="IPR036236">
    <property type="entry name" value="Znf_C2H2_sf"/>
</dbReference>
<evidence type="ECO:0000256" key="6">
    <source>
        <dbReference type="SAM" id="MobiDB-lite"/>
    </source>
</evidence>
<dbReference type="AlphaFoldDB" id="M7C2D1"/>
<dbReference type="PROSITE" id="PS00028">
    <property type="entry name" value="ZINC_FINGER_C2H2_1"/>
    <property type="match status" value="2"/>
</dbReference>
<keyword evidence="4" id="KW-0862">Zinc</keyword>
<dbReference type="SUPFAM" id="SSF57667">
    <property type="entry name" value="beta-beta-alpha zinc fingers"/>
    <property type="match status" value="1"/>
</dbReference>
<evidence type="ECO:0000313" key="8">
    <source>
        <dbReference type="EMBL" id="EMP34572.1"/>
    </source>
</evidence>
<proteinExistence type="predicted"/>
<organism evidence="8 9">
    <name type="scientific">Chelonia mydas</name>
    <name type="common">Green sea-turtle</name>
    <name type="synonym">Chelonia agassizi</name>
    <dbReference type="NCBI Taxonomy" id="8469"/>
    <lineage>
        <taxon>Eukaryota</taxon>
        <taxon>Metazoa</taxon>
        <taxon>Chordata</taxon>
        <taxon>Craniata</taxon>
        <taxon>Vertebrata</taxon>
        <taxon>Euteleostomi</taxon>
        <taxon>Archelosauria</taxon>
        <taxon>Testudinata</taxon>
        <taxon>Testudines</taxon>
        <taxon>Cryptodira</taxon>
        <taxon>Durocryptodira</taxon>
        <taxon>Americhelydia</taxon>
        <taxon>Chelonioidea</taxon>
        <taxon>Cheloniidae</taxon>
        <taxon>Chelonia</taxon>
    </lineage>
</organism>
<dbReference type="EMBL" id="KB532021">
    <property type="protein sequence ID" value="EMP34572.1"/>
    <property type="molecule type" value="Genomic_DNA"/>
</dbReference>
<dbReference type="Gene3D" id="3.30.160.60">
    <property type="entry name" value="Classic Zinc Finger"/>
    <property type="match status" value="2"/>
</dbReference>
<dbReference type="InterPro" id="IPR013087">
    <property type="entry name" value="Znf_C2H2_type"/>
</dbReference>
<keyword evidence="2" id="KW-0677">Repeat</keyword>
<dbReference type="GO" id="GO:0000981">
    <property type="term" value="F:DNA-binding transcription factor activity, RNA polymerase II-specific"/>
    <property type="evidence" value="ECO:0007669"/>
    <property type="project" value="TreeGrafter"/>
</dbReference>
<evidence type="ECO:0000313" key="9">
    <source>
        <dbReference type="Proteomes" id="UP000031443"/>
    </source>
</evidence>
<dbReference type="PROSITE" id="PS50157">
    <property type="entry name" value="ZINC_FINGER_C2H2_2"/>
    <property type="match status" value="2"/>
</dbReference>
<keyword evidence="1" id="KW-0479">Metal-binding</keyword>
<dbReference type="FunFam" id="3.30.160.60:FF:000364">
    <property type="entry name" value="Zinc finger and BTB domain-containing protein 34"/>
    <property type="match status" value="1"/>
</dbReference>
<dbReference type="Proteomes" id="UP000031443">
    <property type="component" value="Unassembled WGS sequence"/>
</dbReference>
<dbReference type="GO" id="GO:0000978">
    <property type="term" value="F:RNA polymerase II cis-regulatory region sequence-specific DNA binding"/>
    <property type="evidence" value="ECO:0007669"/>
    <property type="project" value="TreeGrafter"/>
</dbReference>
<evidence type="ECO:0000256" key="3">
    <source>
        <dbReference type="ARBA" id="ARBA00022771"/>
    </source>
</evidence>